<comment type="caution">
    <text evidence="2">The sequence shown here is derived from an EMBL/GenBank/DDBJ whole genome shotgun (WGS) entry which is preliminary data.</text>
</comment>
<evidence type="ECO:0000313" key="3">
    <source>
        <dbReference type="Proteomes" id="UP001205843"/>
    </source>
</evidence>
<reference evidence="2" key="1">
    <citation type="submission" date="2022-03" db="EMBL/GenBank/DDBJ databases">
        <title>Genomic Encyclopedia of Type Strains, Phase III (KMG-III): the genomes of soil and plant-associated and newly described type strains.</title>
        <authorList>
            <person name="Whitman W."/>
        </authorList>
    </citation>
    <scope>NUCLEOTIDE SEQUENCE</scope>
    <source>
        <strain evidence="2">ANL 6-2</strain>
    </source>
</reference>
<protein>
    <submittedName>
        <fullName evidence="2">Uncharacterized protein</fullName>
    </submittedName>
</protein>
<name>A0AAE3KC51_9GAMM</name>
<dbReference type="AlphaFoldDB" id="A0AAE3KC51"/>
<feature type="region of interest" description="Disordered" evidence="1">
    <location>
        <begin position="1"/>
        <end position="23"/>
    </location>
</feature>
<dbReference type="RefSeq" id="WP_253482747.1">
    <property type="nucleotide sequence ID" value="NZ_JALJXV010000009.1"/>
</dbReference>
<dbReference type="EMBL" id="JALJXV010000009">
    <property type="protein sequence ID" value="MCP1676490.1"/>
    <property type="molecule type" value="Genomic_DNA"/>
</dbReference>
<keyword evidence="3" id="KW-1185">Reference proteome</keyword>
<dbReference type="Proteomes" id="UP001205843">
    <property type="component" value="Unassembled WGS sequence"/>
</dbReference>
<organism evidence="2 3">
    <name type="scientific">Natronocella acetinitrilica</name>
    <dbReference type="NCBI Taxonomy" id="414046"/>
    <lineage>
        <taxon>Bacteria</taxon>
        <taxon>Pseudomonadati</taxon>
        <taxon>Pseudomonadota</taxon>
        <taxon>Gammaproteobacteria</taxon>
        <taxon>Chromatiales</taxon>
        <taxon>Ectothiorhodospiraceae</taxon>
        <taxon>Natronocella</taxon>
    </lineage>
</organism>
<proteinExistence type="predicted"/>
<evidence type="ECO:0000256" key="1">
    <source>
        <dbReference type="SAM" id="MobiDB-lite"/>
    </source>
</evidence>
<gene>
    <name evidence="2" type="ORF">J2T57_003651</name>
</gene>
<evidence type="ECO:0000313" key="2">
    <source>
        <dbReference type="EMBL" id="MCP1676490.1"/>
    </source>
</evidence>
<feature type="compositionally biased region" description="Polar residues" evidence="1">
    <location>
        <begin position="1"/>
        <end position="11"/>
    </location>
</feature>
<sequence>MSFASVDSGSLPSGRPDRDRFDERPKSVEQWLAQLPVADPNVTGRRILDVLEAASATKLKPEARLGHLTQLERIVAYVVDSLRKRYHLQPLPLPSRSAQAARLLFQLSEAMVRGYRLVLLTDPRGLFGLRRGQRARAQLGVCRHTGVVLMECWQLYRRPPPGVWITLHGSWRVASAQRIHRRPIPALDGRRSVDDVYKQLLLTAACDPWRMPRGRVQVVHRMLGELARYAVFGEVDGKGGPAFLVNAEGDEEPCPVDAAQGQPTENALYLQTDGLCRVLSERRDKQLRTDRGGDDRGDDDATTMQDMIDALARTTSRAFDRSPQRGSVSLVFGLSRIRRVLEVASEKAATEPVGNGSDFGATELTWEGAEDLDDDIWEISSQLRADAEHLVAAPVEGFSGREYGDAETEQERGWHLVNRSPGGYCLHCPENSGSRARVGEIVLLSHIEGGHGGRGETAVVRWLKREGGAGMRIGVELLGTEPLPVMAAVLNPDMATTDPRESLLLQADPDGKPDETLVVPPMQVATEYRVEVRGSTLVRELELLEERQSSPVFRQFAFRGMGH</sequence>
<accession>A0AAE3KC51</accession>